<organism evidence="2 3">
    <name type="scientific">Legionella fallonii LLAP-10</name>
    <dbReference type="NCBI Taxonomy" id="1212491"/>
    <lineage>
        <taxon>Bacteria</taxon>
        <taxon>Pseudomonadati</taxon>
        <taxon>Pseudomonadota</taxon>
        <taxon>Gammaproteobacteria</taxon>
        <taxon>Legionellales</taxon>
        <taxon>Legionellaceae</taxon>
        <taxon>Legionella</taxon>
    </lineage>
</organism>
<proteinExistence type="predicted"/>
<reference evidence="2" key="2">
    <citation type="submission" date="2014-09" db="EMBL/GenBank/DDBJ databases">
        <authorList>
            <person name="GOMEZ-VALERO Laura"/>
        </authorList>
    </citation>
    <scope>NUCLEOTIDE SEQUENCE</scope>
    <source>
        <strain evidence="2">LLAP-10</strain>
        <plasmid evidence="2">II</plasmid>
    </source>
</reference>
<dbReference type="HOGENOM" id="CLU_2991149_0_0_6"/>
<dbReference type="AlphaFoldDB" id="A0A098GBB5"/>
<gene>
    <name evidence="1" type="ORF">LFA_pA0077</name>
    <name evidence="2" type="ORF">LFA_pA0173</name>
</gene>
<name>A0A098GBB5_9GAMM</name>
<reference evidence="3" key="1">
    <citation type="submission" date="2014-09" db="EMBL/GenBank/DDBJ databases">
        <authorList>
            <person name="Gomez-Valero L."/>
        </authorList>
    </citation>
    <scope>NUCLEOTIDE SEQUENCE [LARGE SCALE GENOMIC DNA]</scope>
    <source>
        <strain evidence="3">ATCC700992</strain>
        <plasmid evidence="3">LLAP10_pA</plasmid>
    </source>
</reference>
<geneLocation type="plasmid" evidence="2">
    <name>II</name>
</geneLocation>
<evidence type="ECO:0000313" key="3">
    <source>
        <dbReference type="Proteomes" id="UP000032430"/>
    </source>
</evidence>
<evidence type="ECO:0000313" key="2">
    <source>
        <dbReference type="EMBL" id="CEG59272.1"/>
    </source>
</evidence>
<dbReference type="KEGG" id="lfa:LFA_pA0077"/>
<dbReference type="KEGG" id="lfa:LFA_pA0173"/>
<evidence type="ECO:0000313" key="1">
    <source>
        <dbReference type="EMBL" id="CEG59184.1"/>
    </source>
</evidence>
<keyword evidence="3" id="KW-1185">Reference proteome</keyword>
<keyword evidence="2" id="KW-0614">Plasmid</keyword>
<protein>
    <submittedName>
        <fullName evidence="2">Uncharacterized protein</fullName>
    </submittedName>
</protein>
<sequence length="57" mass="6710">MCLQKYYDLHYRIFKWNDLAVLLTRTPNLHGTYDLSNLLSAIDPDYSLEDVINFKSA</sequence>
<accession>A0A098GBB5</accession>
<geneLocation type="plasmid" evidence="3">
    <name>LLAP10_pA</name>
</geneLocation>
<dbReference type="EMBL" id="LN614828">
    <property type="protein sequence ID" value="CEG59272.1"/>
    <property type="molecule type" value="Genomic_DNA"/>
</dbReference>
<dbReference type="Proteomes" id="UP000032430">
    <property type="component" value="Plasmid II"/>
</dbReference>
<dbReference type="EMBL" id="LN614828">
    <property type="protein sequence ID" value="CEG59184.1"/>
    <property type="molecule type" value="Genomic_DNA"/>
</dbReference>